<evidence type="ECO:0000256" key="2">
    <source>
        <dbReference type="ARBA" id="ARBA00022692"/>
    </source>
</evidence>
<keyword evidence="4 7" id="KW-0472">Membrane</keyword>
<reference evidence="9 10" key="1">
    <citation type="journal article" date="2017" name="Genome Announc.">
        <title>Genome sequence of the saprophytic ascomycete Epicoccum nigrum ICMP 19927 strain isolated from New Zealand.</title>
        <authorList>
            <person name="Fokin M."/>
            <person name="Fleetwood D."/>
            <person name="Weir B.S."/>
            <person name="Villas-Boas S.G."/>
        </authorList>
    </citation>
    <scope>NUCLEOTIDE SEQUENCE [LARGE SCALE GENOMIC DNA]</scope>
    <source>
        <strain evidence="9 10">ICMP 19927</strain>
    </source>
</reference>
<keyword evidence="2 7" id="KW-0812">Transmembrane</keyword>
<feature type="region of interest" description="Disordered" evidence="6">
    <location>
        <begin position="354"/>
        <end position="389"/>
    </location>
</feature>
<feature type="transmembrane region" description="Helical" evidence="7">
    <location>
        <begin position="208"/>
        <end position="227"/>
    </location>
</feature>
<evidence type="ECO:0000256" key="7">
    <source>
        <dbReference type="SAM" id="Phobius"/>
    </source>
</evidence>
<feature type="transmembrane region" description="Helical" evidence="7">
    <location>
        <begin position="178"/>
        <end position="196"/>
    </location>
</feature>
<evidence type="ECO:0000256" key="5">
    <source>
        <dbReference type="ARBA" id="ARBA00038359"/>
    </source>
</evidence>
<dbReference type="PANTHER" id="PTHR33048:SF123">
    <property type="entry name" value="INTEGRAL MEMBRANE PROTEIN"/>
    <property type="match status" value="1"/>
</dbReference>
<proteinExistence type="inferred from homology"/>
<dbReference type="InterPro" id="IPR052337">
    <property type="entry name" value="SAT4-like"/>
</dbReference>
<dbReference type="InterPro" id="IPR049326">
    <property type="entry name" value="Rhodopsin_dom_fungi"/>
</dbReference>
<sequence>MSEAPDQGPLLNRVSMAQYYIAVVFVLLRFITRGLVVKRFGLDDLFMLIAITLGLGQTATIVLQVQHGRGQHTMDLEEEHFDHMLMYTWINMLIYLLANWAVKMSILALYHRIGSGKQGLPWIVQSRAIWVTAGLVSAFTLATFLVQIFSCIPISAAWDVELMPVMCIDVASFMHAQAGINVFTDVVLLLYPLPLLPLLKFNKRQRTALIIVFSIGLIPVVASTMRLCEIVMAGSPVQAGVSWQRADSSWTWAWVPVWSQIEVDIGIVTACLPCLSPLLRLAWSEVGVKSRTMTPSMVTLPKYSGSWGSVDTATGEVEKVDEKEGDGDVDMGVRVDQKALPALPKYVEKVGAAKESSYYEDASDEEEAREGDKKNEAPSRRSEYTRRPS</sequence>
<dbReference type="Proteomes" id="UP000193240">
    <property type="component" value="Unassembled WGS sequence"/>
</dbReference>
<comment type="similarity">
    <text evidence="5">Belongs to the SAT4 family.</text>
</comment>
<name>A0A1Y2LWD5_EPING</name>
<dbReference type="Pfam" id="PF20684">
    <property type="entry name" value="Fung_rhodopsin"/>
    <property type="match status" value="1"/>
</dbReference>
<feature type="compositionally biased region" description="Basic and acidic residues" evidence="6">
    <location>
        <begin position="370"/>
        <end position="389"/>
    </location>
</feature>
<evidence type="ECO:0000256" key="6">
    <source>
        <dbReference type="SAM" id="MobiDB-lite"/>
    </source>
</evidence>
<keyword evidence="3 7" id="KW-1133">Transmembrane helix</keyword>
<evidence type="ECO:0000256" key="3">
    <source>
        <dbReference type="ARBA" id="ARBA00022989"/>
    </source>
</evidence>
<dbReference type="GO" id="GO:0016020">
    <property type="term" value="C:membrane"/>
    <property type="evidence" value="ECO:0007669"/>
    <property type="project" value="UniProtKB-SubCell"/>
</dbReference>
<organism evidence="9 10">
    <name type="scientific">Epicoccum nigrum</name>
    <name type="common">Soil fungus</name>
    <name type="synonym">Epicoccum purpurascens</name>
    <dbReference type="NCBI Taxonomy" id="105696"/>
    <lineage>
        <taxon>Eukaryota</taxon>
        <taxon>Fungi</taxon>
        <taxon>Dikarya</taxon>
        <taxon>Ascomycota</taxon>
        <taxon>Pezizomycotina</taxon>
        <taxon>Dothideomycetes</taxon>
        <taxon>Pleosporomycetidae</taxon>
        <taxon>Pleosporales</taxon>
        <taxon>Pleosporineae</taxon>
        <taxon>Didymellaceae</taxon>
        <taxon>Epicoccum</taxon>
    </lineage>
</organism>
<evidence type="ECO:0000256" key="4">
    <source>
        <dbReference type="ARBA" id="ARBA00023136"/>
    </source>
</evidence>
<keyword evidence="10" id="KW-1185">Reference proteome</keyword>
<feature type="transmembrane region" description="Helical" evidence="7">
    <location>
        <begin position="130"/>
        <end position="158"/>
    </location>
</feature>
<dbReference type="EMBL" id="KZ107846">
    <property type="protein sequence ID" value="OSS48195.1"/>
    <property type="molecule type" value="Genomic_DNA"/>
</dbReference>
<evidence type="ECO:0000259" key="8">
    <source>
        <dbReference type="Pfam" id="PF20684"/>
    </source>
</evidence>
<feature type="transmembrane region" description="Helical" evidence="7">
    <location>
        <begin position="17"/>
        <end position="36"/>
    </location>
</feature>
<evidence type="ECO:0000256" key="1">
    <source>
        <dbReference type="ARBA" id="ARBA00004141"/>
    </source>
</evidence>
<dbReference type="AlphaFoldDB" id="A0A1Y2LWD5"/>
<dbReference type="PANTHER" id="PTHR33048">
    <property type="entry name" value="PTH11-LIKE INTEGRAL MEMBRANE PROTEIN (AFU_ORTHOLOGUE AFUA_5G11245)"/>
    <property type="match status" value="1"/>
</dbReference>
<comment type="subcellular location">
    <subcellularLocation>
        <location evidence="1">Membrane</location>
        <topology evidence="1">Multi-pass membrane protein</topology>
    </subcellularLocation>
</comment>
<feature type="domain" description="Rhodopsin" evidence="8">
    <location>
        <begin position="28"/>
        <end position="280"/>
    </location>
</feature>
<feature type="transmembrane region" description="Helical" evidence="7">
    <location>
        <begin position="45"/>
        <end position="66"/>
    </location>
</feature>
<dbReference type="STRING" id="105696.A0A1Y2LWD5"/>
<evidence type="ECO:0000313" key="9">
    <source>
        <dbReference type="EMBL" id="OSS48195.1"/>
    </source>
</evidence>
<dbReference type="InParanoid" id="A0A1Y2LWD5"/>
<accession>A0A1Y2LWD5</accession>
<protein>
    <recommendedName>
        <fullName evidence="8">Rhodopsin domain-containing protein</fullName>
    </recommendedName>
</protein>
<gene>
    <name evidence="9" type="ORF">B5807_07792</name>
</gene>
<evidence type="ECO:0000313" key="10">
    <source>
        <dbReference type="Proteomes" id="UP000193240"/>
    </source>
</evidence>
<feature type="transmembrane region" description="Helical" evidence="7">
    <location>
        <begin position="86"/>
        <end position="110"/>
    </location>
</feature>
<dbReference type="OMA" id="WVPVWSQ"/>